<proteinExistence type="inferred from homology"/>
<dbReference type="InterPro" id="IPR001372">
    <property type="entry name" value="Dynein_light_chain_typ-1/2"/>
</dbReference>
<dbReference type="SMART" id="SM01375">
    <property type="entry name" value="Dynein_light"/>
    <property type="match status" value="1"/>
</dbReference>
<organism evidence="11 12">
    <name type="scientific">Dibothriocephalus latus</name>
    <name type="common">Fish tapeworm</name>
    <name type="synonym">Diphyllobothrium latum</name>
    <dbReference type="NCBI Taxonomy" id="60516"/>
    <lineage>
        <taxon>Eukaryota</taxon>
        <taxon>Metazoa</taxon>
        <taxon>Spiralia</taxon>
        <taxon>Lophotrochozoa</taxon>
        <taxon>Platyhelminthes</taxon>
        <taxon>Cestoda</taxon>
        <taxon>Eucestoda</taxon>
        <taxon>Diphyllobothriidea</taxon>
        <taxon>Diphyllobothriidae</taxon>
        <taxon>Dibothriocephalus</taxon>
    </lineage>
</organism>
<dbReference type="GO" id="GO:0005874">
    <property type="term" value="C:microtubule"/>
    <property type="evidence" value="ECO:0007669"/>
    <property type="project" value="UniProtKB-KW"/>
</dbReference>
<evidence type="ECO:0000256" key="1">
    <source>
        <dbReference type="ARBA" id="ARBA00004123"/>
    </source>
</evidence>
<evidence type="ECO:0000256" key="7">
    <source>
        <dbReference type="ARBA" id="ARBA00022927"/>
    </source>
</evidence>
<protein>
    <recommendedName>
        <fullName evidence="10">Dynein light chain</fullName>
    </recommendedName>
</protein>
<keyword evidence="5 10" id="KW-0493">Microtubule</keyword>
<dbReference type="OrthoDB" id="10033309at2759"/>
<dbReference type="GO" id="GO:0005868">
    <property type="term" value="C:cytoplasmic dynein complex"/>
    <property type="evidence" value="ECO:0007669"/>
    <property type="project" value="TreeGrafter"/>
</dbReference>
<comment type="subcellular location">
    <subcellularLocation>
        <location evidence="2 10">Cytoplasm</location>
        <location evidence="2 10">Cytoskeleton</location>
    </subcellularLocation>
    <subcellularLocation>
        <location evidence="1">Nucleus</location>
    </subcellularLocation>
</comment>
<evidence type="ECO:0000256" key="5">
    <source>
        <dbReference type="ARBA" id="ARBA00022701"/>
    </source>
</evidence>
<keyword evidence="8 10" id="KW-0206">Cytoskeleton</keyword>
<keyword evidence="9" id="KW-0539">Nucleus</keyword>
<accession>A0A3P6PWB6</accession>
<dbReference type="GO" id="GO:0045505">
    <property type="term" value="F:dynein intermediate chain binding"/>
    <property type="evidence" value="ECO:0007669"/>
    <property type="project" value="TreeGrafter"/>
</dbReference>
<keyword evidence="10" id="KW-0505">Motor protein</keyword>
<evidence type="ECO:0000256" key="4">
    <source>
        <dbReference type="ARBA" id="ARBA00022490"/>
    </source>
</evidence>
<dbReference type="PANTHER" id="PTHR11886">
    <property type="entry name" value="DYNEIN LIGHT CHAIN"/>
    <property type="match status" value="1"/>
</dbReference>
<comment type="similarity">
    <text evidence="10">Belongs to the dynein light chain family.</text>
</comment>
<keyword evidence="4 10" id="KW-0963">Cytoplasm</keyword>
<dbReference type="Gene3D" id="3.30.740.10">
    <property type="entry name" value="Protein Inhibitor Of Neuronal Nitric Oxide Synthase"/>
    <property type="match status" value="1"/>
</dbReference>
<keyword evidence="10" id="KW-0243">Dynein</keyword>
<keyword evidence="3" id="KW-0813">Transport</keyword>
<dbReference type="GO" id="GO:0051028">
    <property type="term" value="P:mRNA transport"/>
    <property type="evidence" value="ECO:0007669"/>
    <property type="project" value="UniProtKB-KW"/>
</dbReference>
<dbReference type="AlphaFoldDB" id="A0A3P6PWB6"/>
<dbReference type="InterPro" id="IPR037177">
    <property type="entry name" value="DLC_sf"/>
</dbReference>
<dbReference type="GO" id="GO:0007017">
    <property type="term" value="P:microtubule-based process"/>
    <property type="evidence" value="ECO:0007669"/>
    <property type="project" value="InterPro"/>
</dbReference>
<evidence type="ECO:0000256" key="10">
    <source>
        <dbReference type="RuleBase" id="RU365010"/>
    </source>
</evidence>
<keyword evidence="6" id="KW-0509">mRNA transport</keyword>
<dbReference type="GO" id="GO:0005634">
    <property type="term" value="C:nucleus"/>
    <property type="evidence" value="ECO:0007669"/>
    <property type="project" value="UniProtKB-SubCell"/>
</dbReference>
<dbReference type="Pfam" id="PF01221">
    <property type="entry name" value="Dynein_light"/>
    <property type="match status" value="1"/>
</dbReference>
<evidence type="ECO:0000256" key="2">
    <source>
        <dbReference type="ARBA" id="ARBA00004245"/>
    </source>
</evidence>
<dbReference type="CDD" id="cd21452">
    <property type="entry name" value="DLC-like_DYNLL1_DYNLL2"/>
    <property type="match status" value="1"/>
</dbReference>
<dbReference type="PANTHER" id="PTHR11886:SF35">
    <property type="entry name" value="DYNEIN LIGHT CHAIN"/>
    <property type="match status" value="1"/>
</dbReference>
<evidence type="ECO:0000256" key="8">
    <source>
        <dbReference type="ARBA" id="ARBA00023212"/>
    </source>
</evidence>
<keyword evidence="12" id="KW-1185">Reference proteome</keyword>
<evidence type="ECO:0000256" key="3">
    <source>
        <dbReference type="ARBA" id="ARBA00022448"/>
    </source>
</evidence>
<keyword evidence="7" id="KW-0653">Protein transport</keyword>
<evidence type="ECO:0000256" key="9">
    <source>
        <dbReference type="ARBA" id="ARBA00023242"/>
    </source>
</evidence>
<name>A0A3P6PWB6_DIBLA</name>
<sequence>MAENVKVDIRNADMSPEMRDSAAKIAVRAALECKVEKDMAGFVKKEFDRRYGETWHCIAGKDYGSNVTHEKHAFIYFYVNEMAFLLFKTA</sequence>
<gene>
    <name evidence="11" type="ORF">DILT_LOCUS556</name>
</gene>
<dbReference type="FunFam" id="3.30.740.10:FF:000005">
    <property type="entry name" value="Dynein light chain"/>
    <property type="match status" value="1"/>
</dbReference>
<dbReference type="EMBL" id="UYRU01002435">
    <property type="protein sequence ID" value="VDK34173.1"/>
    <property type="molecule type" value="Genomic_DNA"/>
</dbReference>
<evidence type="ECO:0000313" key="12">
    <source>
        <dbReference type="Proteomes" id="UP000281553"/>
    </source>
</evidence>
<dbReference type="SUPFAM" id="SSF54648">
    <property type="entry name" value="DLC"/>
    <property type="match status" value="1"/>
</dbReference>
<dbReference type="Proteomes" id="UP000281553">
    <property type="component" value="Unassembled WGS sequence"/>
</dbReference>
<evidence type="ECO:0000313" key="11">
    <source>
        <dbReference type="EMBL" id="VDK34173.1"/>
    </source>
</evidence>
<dbReference type="GO" id="GO:0015031">
    <property type="term" value="P:protein transport"/>
    <property type="evidence" value="ECO:0007669"/>
    <property type="project" value="UniProtKB-KW"/>
</dbReference>
<reference evidence="11 12" key="1">
    <citation type="submission" date="2018-11" db="EMBL/GenBank/DDBJ databases">
        <authorList>
            <consortium name="Pathogen Informatics"/>
        </authorList>
    </citation>
    <scope>NUCLEOTIDE SEQUENCE [LARGE SCALE GENOMIC DNA]</scope>
</reference>
<evidence type="ECO:0000256" key="6">
    <source>
        <dbReference type="ARBA" id="ARBA00022816"/>
    </source>
</evidence>